<evidence type="ECO:0000313" key="1">
    <source>
        <dbReference type="EMBL" id="MCI90519.1"/>
    </source>
</evidence>
<accession>A0A392VSV3</accession>
<evidence type="ECO:0000313" key="2">
    <source>
        <dbReference type="Proteomes" id="UP000265520"/>
    </source>
</evidence>
<dbReference type="AlphaFoldDB" id="A0A392VSV3"/>
<dbReference type="EMBL" id="LXQA011246820">
    <property type="protein sequence ID" value="MCI90519.1"/>
    <property type="molecule type" value="Genomic_DNA"/>
</dbReference>
<dbReference type="Proteomes" id="UP000265520">
    <property type="component" value="Unassembled WGS sequence"/>
</dbReference>
<protein>
    <submittedName>
        <fullName evidence="1">Uncharacterized protein</fullName>
    </submittedName>
</protein>
<keyword evidence="2" id="KW-1185">Reference proteome</keyword>
<organism evidence="1 2">
    <name type="scientific">Trifolium medium</name>
    <dbReference type="NCBI Taxonomy" id="97028"/>
    <lineage>
        <taxon>Eukaryota</taxon>
        <taxon>Viridiplantae</taxon>
        <taxon>Streptophyta</taxon>
        <taxon>Embryophyta</taxon>
        <taxon>Tracheophyta</taxon>
        <taxon>Spermatophyta</taxon>
        <taxon>Magnoliopsida</taxon>
        <taxon>eudicotyledons</taxon>
        <taxon>Gunneridae</taxon>
        <taxon>Pentapetalae</taxon>
        <taxon>rosids</taxon>
        <taxon>fabids</taxon>
        <taxon>Fabales</taxon>
        <taxon>Fabaceae</taxon>
        <taxon>Papilionoideae</taxon>
        <taxon>50 kb inversion clade</taxon>
        <taxon>NPAAA clade</taxon>
        <taxon>Hologalegina</taxon>
        <taxon>IRL clade</taxon>
        <taxon>Trifolieae</taxon>
        <taxon>Trifolium</taxon>
    </lineage>
</organism>
<comment type="caution">
    <text evidence="1">The sequence shown here is derived from an EMBL/GenBank/DDBJ whole genome shotgun (WGS) entry which is preliminary data.</text>
</comment>
<sequence length="45" mass="5273">MRNHILNALSSLFVTYCATPGAHHDFRIVEFASVQKIYQFLFSIW</sequence>
<name>A0A392VSV3_9FABA</name>
<reference evidence="1 2" key="1">
    <citation type="journal article" date="2018" name="Front. Plant Sci.">
        <title>Red Clover (Trifolium pratense) and Zigzag Clover (T. medium) - A Picture of Genomic Similarities and Differences.</title>
        <authorList>
            <person name="Dluhosova J."/>
            <person name="Istvanek J."/>
            <person name="Nedelnik J."/>
            <person name="Repkova J."/>
        </authorList>
    </citation>
    <scope>NUCLEOTIDE SEQUENCE [LARGE SCALE GENOMIC DNA]</scope>
    <source>
        <strain evidence="2">cv. 10/8</strain>
        <tissue evidence="1">Leaf</tissue>
    </source>
</reference>
<proteinExistence type="predicted"/>
<feature type="non-terminal residue" evidence="1">
    <location>
        <position position="45"/>
    </location>
</feature>